<feature type="binding site" evidence="10">
    <location>
        <position position="74"/>
    </location>
    <ligand>
        <name>Mn(2+)</name>
        <dbReference type="ChEBI" id="CHEBI:29035"/>
        <label>1</label>
    </ligand>
</feature>
<dbReference type="EMBL" id="CAJHUB010000760">
    <property type="protein sequence ID" value="CAD7684932.1"/>
    <property type="molecule type" value="Genomic_DNA"/>
</dbReference>
<dbReference type="InterPro" id="IPR001233">
    <property type="entry name" value="RtcB"/>
</dbReference>
<evidence type="ECO:0000256" key="4">
    <source>
        <dbReference type="ARBA" id="ARBA00022741"/>
    </source>
</evidence>
<keyword evidence="4 9" id="KW-0547">Nucleotide-binding</keyword>
<gene>
    <name evidence="11" type="ORF">NYPRO_LOCUS17725</name>
</gene>
<reference evidence="11" key="1">
    <citation type="submission" date="2020-12" db="EMBL/GenBank/DDBJ databases">
        <authorList>
            <consortium name="Molecular Ecology Group"/>
        </authorList>
    </citation>
    <scope>NUCLEOTIDE SEQUENCE</scope>
    <source>
        <strain evidence="11">TBG_1078</strain>
    </source>
</reference>
<dbReference type="GO" id="GO:0005634">
    <property type="term" value="C:nucleus"/>
    <property type="evidence" value="ECO:0007669"/>
    <property type="project" value="TreeGrafter"/>
</dbReference>
<dbReference type="GO" id="GO:0170057">
    <property type="term" value="F:RNA ligase (GTP) activity"/>
    <property type="evidence" value="ECO:0007669"/>
    <property type="project" value="UniProtKB-EC"/>
</dbReference>
<evidence type="ECO:0000256" key="10">
    <source>
        <dbReference type="PIRSR" id="PIRSR601233-3"/>
    </source>
</evidence>
<comment type="catalytic activity">
    <reaction evidence="7">
        <text>a 3'-end 3'-phospho-ribonucleotide-RNA + a 5'-end dephospho-ribonucleoside-RNA + GTP = a ribonucleotidyl-ribonucleotide-RNA + GMP + diphosphate</text>
        <dbReference type="Rhea" id="RHEA:68076"/>
        <dbReference type="Rhea" id="RHEA-COMP:10463"/>
        <dbReference type="Rhea" id="RHEA-COMP:13936"/>
        <dbReference type="Rhea" id="RHEA-COMP:17355"/>
        <dbReference type="ChEBI" id="CHEBI:33019"/>
        <dbReference type="ChEBI" id="CHEBI:37565"/>
        <dbReference type="ChEBI" id="CHEBI:58115"/>
        <dbReference type="ChEBI" id="CHEBI:83062"/>
        <dbReference type="ChEBI" id="CHEBI:138284"/>
        <dbReference type="ChEBI" id="CHEBI:173118"/>
        <dbReference type="EC" id="6.5.1.8"/>
    </reaction>
</comment>
<keyword evidence="5 9" id="KW-0342">GTP-binding</keyword>
<feature type="binding site" evidence="9">
    <location>
        <begin position="298"/>
        <end position="301"/>
    </location>
    <ligand>
        <name>GMP</name>
        <dbReference type="ChEBI" id="CHEBI:58115"/>
    </ligand>
</feature>
<protein>
    <recommendedName>
        <fullName evidence="1">3'-phosphate/5'-hydroxy nucleic acid ligase</fullName>
        <ecNumber evidence="1">6.5.1.8</ecNumber>
    </recommendedName>
</protein>
<dbReference type="AlphaFoldDB" id="A0A811Z874"/>
<name>A0A811Z874_NYCPR</name>
<sequence>MFEELRNACQGGGVGGFLPAMKQIGNVAALPGIVHRDVGLPDVHSDYGFAIGNMAAFDMKDPDAVVSPGGVRFDINCGVRLLRTYLDESDVQPVKEQLAQAMFDYIPVGVSSNGVIPMSAKDLDEALEMGVDWSLREGYAWAENKEHYEEYGRMLQANPNKVSAKAKKRGLPQLGTLGAGNHYAEIQVVDEIFNEYAAKKMGIDHKGQVYIIVNNHQLACAWNASPEGQDYLKGMAAAGNYAWAFAKVFRTTPDDLDLCVIYNISHNIERTVSVHRKGSTWAFSPHHPLIAVDYQLIGGTMSTCSCILTSTEQGMTETFGTTCHGLDFQDILDKLADMGITIQAPESYKNVTDVVNTCYDAGISKKANN</sequence>
<evidence type="ECO:0000256" key="2">
    <source>
        <dbReference type="ARBA" id="ARBA00022598"/>
    </source>
</evidence>
<keyword evidence="2" id="KW-0436">Ligase</keyword>
<dbReference type="Gene3D" id="3.90.1860.10">
    <property type="entry name" value="tRNA-splicing ligase RtcB"/>
    <property type="match status" value="2"/>
</dbReference>
<comment type="caution">
    <text evidence="11">The sequence shown here is derived from an EMBL/GenBank/DDBJ whole genome shotgun (WGS) entry which is preliminary data.</text>
</comment>
<keyword evidence="12" id="KW-1185">Reference proteome</keyword>
<organism evidence="11 12">
    <name type="scientific">Nyctereutes procyonoides</name>
    <name type="common">Raccoon dog</name>
    <name type="synonym">Canis procyonoides</name>
    <dbReference type="NCBI Taxonomy" id="34880"/>
    <lineage>
        <taxon>Eukaryota</taxon>
        <taxon>Metazoa</taxon>
        <taxon>Chordata</taxon>
        <taxon>Craniata</taxon>
        <taxon>Vertebrata</taxon>
        <taxon>Euteleostomi</taxon>
        <taxon>Mammalia</taxon>
        <taxon>Eutheria</taxon>
        <taxon>Laurasiatheria</taxon>
        <taxon>Carnivora</taxon>
        <taxon>Caniformia</taxon>
        <taxon>Canidae</taxon>
        <taxon>Nyctereutes</taxon>
    </lineage>
</organism>
<evidence type="ECO:0000256" key="6">
    <source>
        <dbReference type="ARBA" id="ARBA00023211"/>
    </source>
</evidence>
<keyword evidence="6 10" id="KW-0464">Manganese</keyword>
<feature type="binding site" evidence="9">
    <location>
        <begin position="181"/>
        <end position="185"/>
    </location>
    <ligand>
        <name>GMP</name>
        <dbReference type="ChEBI" id="CHEBI:58115"/>
    </ligand>
</feature>
<feature type="binding site" evidence="9">
    <location>
        <position position="305"/>
    </location>
    <ligand>
        <name>GMP</name>
        <dbReference type="ChEBI" id="CHEBI:58115"/>
    </ligand>
</feature>
<dbReference type="PANTHER" id="PTHR11118:SF1">
    <property type="entry name" value="RNA-SPLICING LIGASE RTCB HOMOLOG"/>
    <property type="match status" value="1"/>
</dbReference>
<feature type="binding site" evidence="9">
    <location>
        <begin position="266"/>
        <end position="267"/>
    </location>
    <ligand>
        <name>GMP</name>
        <dbReference type="ChEBI" id="CHEBI:58115"/>
    </ligand>
</feature>
<dbReference type="PANTHER" id="PTHR11118">
    <property type="entry name" value="RNA-SPLICING LIGASE RTCB HOMOLOG"/>
    <property type="match status" value="1"/>
</dbReference>
<evidence type="ECO:0000256" key="1">
    <source>
        <dbReference type="ARBA" id="ARBA00012726"/>
    </source>
</evidence>
<proteinExistence type="predicted"/>
<feature type="binding site" evidence="10">
    <location>
        <position position="182"/>
    </location>
    <ligand>
        <name>Mn(2+)</name>
        <dbReference type="ChEBI" id="CHEBI:29035"/>
        <label>1</label>
    </ligand>
</feature>
<dbReference type="InterPro" id="IPR036025">
    <property type="entry name" value="RtcB-like_sf"/>
</dbReference>
<dbReference type="GO" id="GO:0006396">
    <property type="term" value="P:RNA processing"/>
    <property type="evidence" value="ECO:0007669"/>
    <property type="project" value="InterPro"/>
</dbReference>
<dbReference type="SUPFAM" id="SSF103365">
    <property type="entry name" value="Hypothetical protein PH1602"/>
    <property type="match status" value="1"/>
</dbReference>
<feature type="binding site" evidence="10">
    <location>
        <position position="266"/>
    </location>
    <ligand>
        <name>Mn(2+)</name>
        <dbReference type="ChEBI" id="CHEBI:29035"/>
        <label>2</label>
    </ligand>
</feature>
<keyword evidence="3 10" id="KW-0479">Metal-binding</keyword>
<comment type="cofactor">
    <cofactor evidence="10">
        <name>Mn(2+)</name>
        <dbReference type="ChEBI" id="CHEBI:29035"/>
    </cofactor>
    <text evidence="10">Binds 2 manganese ions per subunit.</text>
</comment>
<feature type="active site" description="GMP-histidine intermediate" evidence="8">
    <location>
        <position position="324"/>
    </location>
</feature>
<dbReference type="GO" id="GO:0046872">
    <property type="term" value="F:metal ion binding"/>
    <property type="evidence" value="ECO:0007669"/>
    <property type="project" value="UniProtKB-KW"/>
</dbReference>
<evidence type="ECO:0000256" key="9">
    <source>
        <dbReference type="PIRSR" id="PIRSR601233-2"/>
    </source>
</evidence>
<dbReference type="EC" id="6.5.1.8" evidence="1"/>
<dbReference type="GO" id="GO:0072669">
    <property type="term" value="C:tRNA-splicing ligase complex"/>
    <property type="evidence" value="ECO:0007669"/>
    <property type="project" value="TreeGrafter"/>
</dbReference>
<evidence type="ECO:0000256" key="5">
    <source>
        <dbReference type="ARBA" id="ARBA00023134"/>
    </source>
</evidence>
<dbReference type="GO" id="GO:0003972">
    <property type="term" value="F:RNA ligase (ATP) activity"/>
    <property type="evidence" value="ECO:0007669"/>
    <property type="project" value="TreeGrafter"/>
</dbReference>
<accession>A0A811Z874</accession>
<evidence type="ECO:0000256" key="8">
    <source>
        <dbReference type="PIRSR" id="PIRSR601233-1"/>
    </source>
</evidence>
<dbReference type="Pfam" id="PF01139">
    <property type="entry name" value="RtcB"/>
    <property type="match status" value="1"/>
</dbReference>
<evidence type="ECO:0000313" key="12">
    <source>
        <dbReference type="Proteomes" id="UP000645828"/>
    </source>
</evidence>
<dbReference type="Proteomes" id="UP000645828">
    <property type="component" value="Unassembled WGS sequence"/>
</dbReference>
<dbReference type="GO" id="GO:0005525">
    <property type="term" value="F:GTP binding"/>
    <property type="evidence" value="ECO:0007669"/>
    <property type="project" value="UniProtKB-KW"/>
</dbReference>
<evidence type="ECO:0000313" key="11">
    <source>
        <dbReference type="EMBL" id="CAD7684932.1"/>
    </source>
</evidence>
<evidence type="ECO:0000256" key="3">
    <source>
        <dbReference type="ARBA" id="ARBA00022723"/>
    </source>
</evidence>
<evidence type="ECO:0000256" key="7">
    <source>
        <dbReference type="ARBA" id="ARBA00047746"/>
    </source>
</evidence>